<dbReference type="InterPro" id="IPR019734">
    <property type="entry name" value="TPR_rpt"/>
</dbReference>
<dbReference type="InterPro" id="IPR011990">
    <property type="entry name" value="TPR-like_helical_dom_sf"/>
</dbReference>
<evidence type="ECO:0000313" key="3">
    <source>
        <dbReference type="Proteomes" id="UP000092584"/>
    </source>
</evidence>
<dbReference type="Pfam" id="PF13181">
    <property type="entry name" value="TPR_8"/>
    <property type="match status" value="1"/>
</dbReference>
<proteinExistence type="predicted"/>
<feature type="chain" id="PRO_5008615522" description="Tetratricopeptide repeat-like domain-containing protein" evidence="1">
    <location>
        <begin position="19"/>
        <end position="605"/>
    </location>
</feature>
<accession>A0A1B8TT81</accession>
<gene>
    <name evidence="2" type="ORF">LPB3_11195</name>
</gene>
<name>A0A1B8TT81_9FLAO</name>
<evidence type="ECO:0008006" key="4">
    <source>
        <dbReference type="Google" id="ProtNLM"/>
    </source>
</evidence>
<dbReference type="KEGG" id="pob:LPB03_11185"/>
<protein>
    <recommendedName>
        <fullName evidence="4">Tetratricopeptide repeat-like domain-containing protein</fullName>
    </recommendedName>
</protein>
<dbReference type="STRING" id="1774273.LPB03_11185"/>
<dbReference type="EMBL" id="LSFM01000023">
    <property type="protein sequence ID" value="OBY62708.1"/>
    <property type="molecule type" value="Genomic_DNA"/>
</dbReference>
<keyword evidence="3" id="KW-1185">Reference proteome</keyword>
<dbReference type="Proteomes" id="UP000092584">
    <property type="component" value="Unassembled WGS sequence"/>
</dbReference>
<dbReference type="SMART" id="SM00028">
    <property type="entry name" value="TPR"/>
    <property type="match status" value="7"/>
</dbReference>
<evidence type="ECO:0000256" key="1">
    <source>
        <dbReference type="SAM" id="SignalP"/>
    </source>
</evidence>
<evidence type="ECO:0000313" key="2">
    <source>
        <dbReference type="EMBL" id="OBY62708.1"/>
    </source>
</evidence>
<dbReference type="Gene3D" id="1.25.40.10">
    <property type="entry name" value="Tetratricopeptide repeat domain"/>
    <property type="match status" value="3"/>
</dbReference>
<dbReference type="Pfam" id="PF13174">
    <property type="entry name" value="TPR_6"/>
    <property type="match status" value="1"/>
</dbReference>
<dbReference type="SUPFAM" id="SSF48452">
    <property type="entry name" value="TPR-like"/>
    <property type="match status" value="3"/>
</dbReference>
<dbReference type="PANTHER" id="PTHR12558:SF13">
    <property type="entry name" value="CELL DIVISION CYCLE PROTEIN 27 HOMOLOG"/>
    <property type="match status" value="1"/>
</dbReference>
<feature type="signal peptide" evidence="1">
    <location>
        <begin position="1"/>
        <end position="18"/>
    </location>
</feature>
<organism evidence="2 3">
    <name type="scientific">Polaribacter vadi</name>
    <dbReference type="NCBI Taxonomy" id="1774273"/>
    <lineage>
        <taxon>Bacteria</taxon>
        <taxon>Pseudomonadati</taxon>
        <taxon>Bacteroidota</taxon>
        <taxon>Flavobacteriia</taxon>
        <taxon>Flavobacteriales</taxon>
        <taxon>Flavobacteriaceae</taxon>
    </lineage>
</organism>
<dbReference type="AlphaFoldDB" id="A0A1B8TT81"/>
<keyword evidence="1" id="KW-0732">Signal</keyword>
<dbReference type="OrthoDB" id="9763354at2"/>
<dbReference type="PANTHER" id="PTHR12558">
    <property type="entry name" value="CELL DIVISION CYCLE 16,23,27"/>
    <property type="match status" value="1"/>
</dbReference>
<reference evidence="3" key="1">
    <citation type="submission" date="2016-02" db="EMBL/GenBank/DDBJ databases">
        <authorList>
            <person name="Shin S.-K."/>
            <person name="Yi H."/>
            <person name="Kim E."/>
        </authorList>
    </citation>
    <scope>NUCLEOTIDE SEQUENCE [LARGE SCALE GENOMIC DNA]</scope>
    <source>
        <strain evidence="3">LPB0003</strain>
    </source>
</reference>
<comment type="caution">
    <text evidence="2">The sequence shown here is derived from an EMBL/GenBank/DDBJ whole genome shotgun (WGS) entry which is preliminary data.</text>
</comment>
<dbReference type="Pfam" id="PF13176">
    <property type="entry name" value="TPR_7"/>
    <property type="match status" value="1"/>
</dbReference>
<dbReference type="RefSeq" id="WP_065319694.1">
    <property type="nucleotide sequence ID" value="NZ_CP017477.1"/>
</dbReference>
<sequence>MKNLFLIIFLIISNFSFGQELQMEDDQNTFFLAETYYRQGEYEKATQIYKKLYDKSSFNTTYLTRLISCYQETDKFSIAENLLKERIEKNPTQTFLYVYLGYNFEKQQRNELAKTNYEKAINSLNENASYAGIIGRLFKNYNLLNYAILAYEKAMETNENADYNFQIAQIYGEQGEYKQMFESYINLVDKNESYLNLVQRFASKYITDDPESDTNILFRKTLLRKAASNPKNEWNILLSWLFAQQKDYGKALIQEKALYQRNSGDLEEIYDLGKIAFQNKDYQAAKDCFTFIDEKSALKEEKIDANLYLAKIAIATKNPETEILFQNLFTEFGKSQQTIELQVEYADFLTFTKNEPLQASSVLEEALTFAQSKFDEGRIKLKLGEVLVFRGLFNKALIYFSQIQTQLKGSEIAQQARFKVAQTSYFKGDFEWAKAQLKVLKGSTTQLIANDAVDLFLRITDNEPVDSIPSGLKQLAKAELFAYQNKNEDALEELSTLFSSKEILPNGLVPGEVIYDDVLFLQAKLYIKQEKYDEAILCYAKIVAADNQGFLTDDVYYAMAELYHYNLNDFEKAKEYYQKIIFEHPSSIYLVDARKKYRKLRGDTI</sequence>